<reference evidence="2" key="1">
    <citation type="journal article" date="2020" name="Stud. Mycol.">
        <title>101 Dothideomycetes genomes: a test case for predicting lifestyles and emergence of pathogens.</title>
        <authorList>
            <person name="Haridas S."/>
            <person name="Albert R."/>
            <person name="Binder M."/>
            <person name="Bloem J."/>
            <person name="Labutti K."/>
            <person name="Salamov A."/>
            <person name="Andreopoulos B."/>
            <person name="Baker S."/>
            <person name="Barry K."/>
            <person name="Bills G."/>
            <person name="Bluhm B."/>
            <person name="Cannon C."/>
            <person name="Castanera R."/>
            <person name="Culley D."/>
            <person name="Daum C."/>
            <person name="Ezra D."/>
            <person name="Gonzalez J."/>
            <person name="Henrissat B."/>
            <person name="Kuo A."/>
            <person name="Liang C."/>
            <person name="Lipzen A."/>
            <person name="Lutzoni F."/>
            <person name="Magnuson J."/>
            <person name="Mondo S."/>
            <person name="Nolan M."/>
            <person name="Ohm R."/>
            <person name="Pangilinan J."/>
            <person name="Park H.-J."/>
            <person name="Ramirez L."/>
            <person name="Alfaro M."/>
            <person name="Sun H."/>
            <person name="Tritt A."/>
            <person name="Yoshinaga Y."/>
            <person name="Zwiers L.-H."/>
            <person name="Turgeon B."/>
            <person name="Goodwin S."/>
            <person name="Spatafora J."/>
            <person name="Crous P."/>
            <person name="Grigoriev I."/>
        </authorList>
    </citation>
    <scope>NUCLEOTIDE SEQUENCE</scope>
    <source>
        <strain evidence="2">CBS 627.86</strain>
    </source>
</reference>
<evidence type="ECO:0000313" key="2">
    <source>
        <dbReference type="EMBL" id="KAF2118064.1"/>
    </source>
</evidence>
<dbReference type="Gene3D" id="2.30.40.10">
    <property type="entry name" value="Urease, subunit C, domain 1"/>
    <property type="match status" value="1"/>
</dbReference>
<protein>
    <submittedName>
        <fullName evidence="2">Amidohydrolase</fullName>
    </submittedName>
</protein>
<proteinExistence type="predicted"/>
<dbReference type="Gene3D" id="3.20.20.140">
    <property type="entry name" value="Metal-dependent hydrolases"/>
    <property type="match status" value="1"/>
</dbReference>
<keyword evidence="2" id="KW-0378">Hydrolase</keyword>
<accession>A0A6A5ZG36</accession>
<feature type="domain" description="Amidohydrolase-related" evidence="1">
    <location>
        <begin position="49"/>
        <end position="362"/>
    </location>
</feature>
<dbReference type="GO" id="GO:0016810">
    <property type="term" value="F:hydrolase activity, acting on carbon-nitrogen (but not peptide) bonds"/>
    <property type="evidence" value="ECO:0007669"/>
    <property type="project" value="InterPro"/>
</dbReference>
<dbReference type="SUPFAM" id="SSF51338">
    <property type="entry name" value="Composite domain of metallo-dependent hydrolases"/>
    <property type="match status" value="1"/>
</dbReference>
<dbReference type="SUPFAM" id="SSF51556">
    <property type="entry name" value="Metallo-dependent hydrolases"/>
    <property type="match status" value="1"/>
</dbReference>
<evidence type="ECO:0000259" key="1">
    <source>
        <dbReference type="Pfam" id="PF01979"/>
    </source>
</evidence>
<dbReference type="EMBL" id="ML977318">
    <property type="protein sequence ID" value="KAF2118064.1"/>
    <property type="molecule type" value="Genomic_DNA"/>
</dbReference>
<dbReference type="InterPro" id="IPR011059">
    <property type="entry name" value="Metal-dep_hydrolase_composite"/>
</dbReference>
<dbReference type="Pfam" id="PF01979">
    <property type="entry name" value="Amidohydro_1"/>
    <property type="match status" value="1"/>
</dbReference>
<dbReference type="OrthoDB" id="194468at2759"/>
<evidence type="ECO:0000313" key="3">
    <source>
        <dbReference type="Proteomes" id="UP000799770"/>
    </source>
</evidence>
<dbReference type="PANTHER" id="PTHR43135:SF3">
    <property type="entry name" value="ALPHA-D-RIBOSE 1-METHYLPHOSPHONATE 5-TRIPHOSPHATE DIPHOSPHATASE"/>
    <property type="match status" value="1"/>
</dbReference>
<dbReference type="Proteomes" id="UP000799770">
    <property type="component" value="Unassembled WGS sequence"/>
</dbReference>
<dbReference type="AlphaFoldDB" id="A0A6A5ZG36"/>
<gene>
    <name evidence="2" type="ORF">BDV96DRAFT_571318</name>
</gene>
<organism evidence="2 3">
    <name type="scientific">Lophiotrema nucula</name>
    <dbReference type="NCBI Taxonomy" id="690887"/>
    <lineage>
        <taxon>Eukaryota</taxon>
        <taxon>Fungi</taxon>
        <taxon>Dikarya</taxon>
        <taxon>Ascomycota</taxon>
        <taxon>Pezizomycotina</taxon>
        <taxon>Dothideomycetes</taxon>
        <taxon>Pleosporomycetidae</taxon>
        <taxon>Pleosporales</taxon>
        <taxon>Lophiotremataceae</taxon>
        <taxon>Lophiotrema</taxon>
    </lineage>
</organism>
<dbReference type="PANTHER" id="PTHR43135">
    <property type="entry name" value="ALPHA-D-RIBOSE 1-METHYLPHOSPHONATE 5-TRIPHOSPHATE DIPHOSPHATASE"/>
    <property type="match status" value="1"/>
</dbReference>
<dbReference type="InterPro" id="IPR051781">
    <property type="entry name" value="Metallo-dep_Hydrolase"/>
</dbReference>
<keyword evidence="3" id="KW-1185">Reference proteome</keyword>
<dbReference type="InterPro" id="IPR006680">
    <property type="entry name" value="Amidohydro-rel"/>
</dbReference>
<sequence>MPPVSITNARIFDGDKIARPEDQEVITIDETGLISGGLVGSTIDGKGMTLLPGLWDTHVHLSTPEGPALSTAKSIPLLNNMIRCGITTAIDCGRMDREQYDSIRARDDLPDVRFAGNFATSTGSIHSKFLMADKESLVDDVEAATEFVNQRIKQGAQYIKIVADTPGPSQEVVNQLSQEARAHGKLSIVHAARKTAWDMALNAEPKVDIITHVPMDEPLTAEDAAKMARLEVVSVPTLVMSSALCNSGFRPEYKMSVAIESVKQLHRAGVTILVGTDSNQSPIGVKHGESLFREMELLGEAGMTNEEILKAATSLSAKSFQIPDRGTIAPGQRADLILVDGDPVMDLQALRNVRKAWKAGREVFSV</sequence>
<name>A0A6A5ZG36_9PLEO</name>
<dbReference type="InterPro" id="IPR032466">
    <property type="entry name" value="Metal_Hydrolase"/>
</dbReference>